<dbReference type="GO" id="GO:0006627">
    <property type="term" value="P:protein processing involved in protein targeting to mitochondrion"/>
    <property type="evidence" value="ECO:0007669"/>
    <property type="project" value="TreeGrafter"/>
</dbReference>
<evidence type="ECO:0000256" key="4">
    <source>
        <dbReference type="ARBA" id="ARBA00023128"/>
    </source>
</evidence>
<dbReference type="PANTHER" id="PTHR12383:SF16">
    <property type="entry name" value="MITOCHONDRIAL INNER MEMBRANE PROTEASE SUBUNIT 1"/>
    <property type="match status" value="1"/>
</dbReference>
<evidence type="ECO:0000259" key="9">
    <source>
        <dbReference type="Pfam" id="PF10502"/>
    </source>
</evidence>
<sequence length="225" mass="25346">MPPPRITMSGFLSRFRPLRSGFQFPAIHKPHHSGRPNGHKELTMFGVLVRSAQGFLAFHIITRYFVGVQSTVGISMMPTIPHSYRSHPLILVSKLHRRGRNLKVGDIVVYAHPMVDKAQGAKRIVGMPGDYVSVVSPGKSGEDIEEAELVKSRIREELVRVPDGHCWLAGDNLEWSRDSRMFGPVPLALIKGKVLAVISPWSDRKWLRDSLTDSNFEEHEVVLQR</sequence>
<feature type="active site" evidence="7">
    <location>
        <position position="75"/>
    </location>
</feature>
<dbReference type="EC" id="3.4.21.-" evidence="8"/>
<keyword evidence="8" id="KW-0645">Protease</keyword>
<dbReference type="GO" id="GO:0042720">
    <property type="term" value="C:mitochondrial inner membrane peptidase complex"/>
    <property type="evidence" value="ECO:0007669"/>
    <property type="project" value="TreeGrafter"/>
</dbReference>
<name>A0A6A5XNM1_9PLEO</name>
<dbReference type="InterPro" id="IPR000223">
    <property type="entry name" value="Pept_S26A_signal_pept_1"/>
</dbReference>
<evidence type="ECO:0000313" key="10">
    <source>
        <dbReference type="EMBL" id="KAF2014838.1"/>
    </source>
</evidence>
<comment type="subcellular location">
    <subcellularLocation>
        <location evidence="1 8">Mitochondrion inner membrane</location>
    </subcellularLocation>
</comment>
<keyword evidence="5" id="KW-0472">Membrane</keyword>
<keyword evidence="4 8" id="KW-0496">Mitochondrion</keyword>
<dbReference type="PROSITE" id="PS00760">
    <property type="entry name" value="SPASE_I_2"/>
    <property type="match status" value="1"/>
</dbReference>
<evidence type="ECO:0000313" key="11">
    <source>
        <dbReference type="Proteomes" id="UP000799778"/>
    </source>
</evidence>
<dbReference type="Gene3D" id="2.10.109.10">
    <property type="entry name" value="Umud Fragment, subunit A"/>
    <property type="match status" value="1"/>
</dbReference>
<dbReference type="RefSeq" id="XP_033383177.1">
    <property type="nucleotide sequence ID" value="XM_033522078.1"/>
</dbReference>
<keyword evidence="3 8" id="KW-0378">Hydrolase</keyword>
<dbReference type="AlphaFoldDB" id="A0A6A5XNM1"/>
<evidence type="ECO:0000256" key="3">
    <source>
        <dbReference type="ARBA" id="ARBA00022801"/>
    </source>
</evidence>
<dbReference type="GO" id="GO:0006465">
    <property type="term" value="P:signal peptide processing"/>
    <property type="evidence" value="ECO:0007669"/>
    <property type="project" value="InterPro"/>
</dbReference>
<evidence type="ECO:0000256" key="8">
    <source>
        <dbReference type="RuleBase" id="RU362041"/>
    </source>
</evidence>
<feature type="domain" description="Peptidase S26" evidence="9">
    <location>
        <begin position="56"/>
        <end position="197"/>
    </location>
</feature>
<dbReference type="InterPro" id="IPR019533">
    <property type="entry name" value="Peptidase_S26"/>
</dbReference>
<comment type="similarity">
    <text evidence="6">Belongs to the peptidase S26 family. IMP1 subfamily.</text>
</comment>
<evidence type="ECO:0000256" key="6">
    <source>
        <dbReference type="ARBA" id="ARBA00038445"/>
    </source>
</evidence>
<evidence type="ECO:0000256" key="7">
    <source>
        <dbReference type="PIRSR" id="PIRSR600223-1"/>
    </source>
</evidence>
<dbReference type="GO" id="GO:0004252">
    <property type="term" value="F:serine-type endopeptidase activity"/>
    <property type="evidence" value="ECO:0007669"/>
    <property type="project" value="InterPro"/>
</dbReference>
<dbReference type="Proteomes" id="UP000799778">
    <property type="component" value="Unassembled WGS sequence"/>
</dbReference>
<evidence type="ECO:0000256" key="1">
    <source>
        <dbReference type="ARBA" id="ARBA00004273"/>
    </source>
</evidence>
<dbReference type="OrthoDB" id="308440at2759"/>
<evidence type="ECO:0000256" key="5">
    <source>
        <dbReference type="ARBA" id="ARBA00023136"/>
    </source>
</evidence>
<dbReference type="InterPro" id="IPR019757">
    <property type="entry name" value="Pept_S26A_signal_pept_1_Lys-AS"/>
</dbReference>
<keyword evidence="2 8" id="KW-0999">Mitochondrion inner membrane</keyword>
<protein>
    <recommendedName>
        <fullName evidence="8">Mitochondrial inner membrane protease subunit</fullName>
        <ecNumber evidence="8">3.4.21.-</ecNumber>
    </recommendedName>
</protein>
<dbReference type="FunFam" id="2.10.109.10:FF:000015">
    <property type="entry name" value="Mitochondrial inner membrane protease subunit 1"/>
    <property type="match status" value="1"/>
</dbReference>
<dbReference type="InterPro" id="IPR036286">
    <property type="entry name" value="LexA/Signal_pep-like_sf"/>
</dbReference>
<keyword evidence="11" id="KW-1185">Reference proteome</keyword>
<organism evidence="10 11">
    <name type="scientific">Aaosphaeria arxii CBS 175.79</name>
    <dbReference type="NCBI Taxonomy" id="1450172"/>
    <lineage>
        <taxon>Eukaryota</taxon>
        <taxon>Fungi</taxon>
        <taxon>Dikarya</taxon>
        <taxon>Ascomycota</taxon>
        <taxon>Pezizomycotina</taxon>
        <taxon>Dothideomycetes</taxon>
        <taxon>Pleosporomycetidae</taxon>
        <taxon>Pleosporales</taxon>
        <taxon>Pleosporales incertae sedis</taxon>
        <taxon>Aaosphaeria</taxon>
    </lineage>
</organism>
<feature type="active site" evidence="7">
    <location>
        <position position="122"/>
    </location>
</feature>
<dbReference type="EMBL" id="ML978070">
    <property type="protein sequence ID" value="KAF2014838.1"/>
    <property type="molecule type" value="Genomic_DNA"/>
</dbReference>
<dbReference type="NCBIfam" id="TIGR02227">
    <property type="entry name" value="sigpep_I_bact"/>
    <property type="match status" value="1"/>
</dbReference>
<proteinExistence type="inferred from homology"/>
<accession>A0A6A5XNM1</accession>
<dbReference type="GeneID" id="54279475"/>
<dbReference type="SUPFAM" id="SSF51306">
    <property type="entry name" value="LexA/Signal peptidase"/>
    <property type="match status" value="1"/>
</dbReference>
<dbReference type="PRINTS" id="PR00727">
    <property type="entry name" value="LEADERPTASE"/>
</dbReference>
<evidence type="ECO:0000256" key="2">
    <source>
        <dbReference type="ARBA" id="ARBA00022792"/>
    </source>
</evidence>
<dbReference type="PANTHER" id="PTHR12383">
    <property type="entry name" value="PROTEASE FAMILY S26 MITOCHONDRIAL INNER MEMBRANE PROTEASE-RELATED"/>
    <property type="match status" value="1"/>
</dbReference>
<reference evidence="10" key="1">
    <citation type="journal article" date="2020" name="Stud. Mycol.">
        <title>101 Dothideomycetes genomes: a test case for predicting lifestyles and emergence of pathogens.</title>
        <authorList>
            <person name="Haridas S."/>
            <person name="Albert R."/>
            <person name="Binder M."/>
            <person name="Bloem J."/>
            <person name="Labutti K."/>
            <person name="Salamov A."/>
            <person name="Andreopoulos B."/>
            <person name="Baker S."/>
            <person name="Barry K."/>
            <person name="Bills G."/>
            <person name="Bluhm B."/>
            <person name="Cannon C."/>
            <person name="Castanera R."/>
            <person name="Culley D."/>
            <person name="Daum C."/>
            <person name="Ezra D."/>
            <person name="Gonzalez J."/>
            <person name="Henrissat B."/>
            <person name="Kuo A."/>
            <person name="Liang C."/>
            <person name="Lipzen A."/>
            <person name="Lutzoni F."/>
            <person name="Magnuson J."/>
            <person name="Mondo S."/>
            <person name="Nolan M."/>
            <person name="Ohm R."/>
            <person name="Pangilinan J."/>
            <person name="Park H.-J."/>
            <person name="Ramirez L."/>
            <person name="Alfaro M."/>
            <person name="Sun H."/>
            <person name="Tritt A."/>
            <person name="Yoshinaga Y."/>
            <person name="Zwiers L.-H."/>
            <person name="Turgeon B."/>
            <person name="Goodwin S."/>
            <person name="Spatafora J."/>
            <person name="Crous P."/>
            <person name="Grigoriev I."/>
        </authorList>
    </citation>
    <scope>NUCLEOTIDE SEQUENCE</scope>
    <source>
        <strain evidence="10">CBS 175.79</strain>
    </source>
</reference>
<dbReference type="InterPro" id="IPR052064">
    <property type="entry name" value="Mito_IMP1_subunit"/>
</dbReference>
<gene>
    <name evidence="10" type="ORF">BU24DRAFT_222714</name>
</gene>
<dbReference type="CDD" id="cd06530">
    <property type="entry name" value="S26_SPase_I"/>
    <property type="match status" value="1"/>
</dbReference>
<dbReference type="Pfam" id="PF10502">
    <property type="entry name" value="Peptidase_S26"/>
    <property type="match status" value="1"/>
</dbReference>